<dbReference type="GO" id="GO:0006635">
    <property type="term" value="P:fatty acid beta-oxidation"/>
    <property type="evidence" value="ECO:0007669"/>
    <property type="project" value="TreeGrafter"/>
</dbReference>
<dbReference type="Pfam" id="PF00378">
    <property type="entry name" value="ECH_1"/>
    <property type="match status" value="1"/>
</dbReference>
<keyword evidence="2" id="KW-0456">Lyase</keyword>
<dbReference type="PANTHER" id="PTHR11941">
    <property type="entry name" value="ENOYL-COA HYDRATASE-RELATED"/>
    <property type="match status" value="1"/>
</dbReference>
<dbReference type="Gene3D" id="1.10.12.10">
    <property type="entry name" value="Lyase 2-enoyl-coa Hydratase, Chain A, domain 2"/>
    <property type="match status" value="1"/>
</dbReference>
<dbReference type="SUPFAM" id="SSF52096">
    <property type="entry name" value="ClpP/crotonase"/>
    <property type="match status" value="1"/>
</dbReference>
<dbReference type="CDD" id="cd06558">
    <property type="entry name" value="crotonase-like"/>
    <property type="match status" value="1"/>
</dbReference>
<evidence type="ECO:0000256" key="1">
    <source>
        <dbReference type="ARBA" id="ARBA00005254"/>
    </source>
</evidence>
<evidence type="ECO:0000256" key="2">
    <source>
        <dbReference type="ARBA" id="ARBA00023239"/>
    </source>
</evidence>
<dbReference type="PANTHER" id="PTHR11941:SF54">
    <property type="entry name" value="ENOYL-COA HYDRATASE, MITOCHONDRIAL"/>
    <property type="match status" value="1"/>
</dbReference>
<dbReference type="FunFam" id="1.10.12.10:FF:000001">
    <property type="entry name" value="Probable enoyl-CoA hydratase, mitochondrial"/>
    <property type="match status" value="1"/>
</dbReference>
<dbReference type="AlphaFoldDB" id="A0A1G9ZZP7"/>
<dbReference type="InterPro" id="IPR001753">
    <property type="entry name" value="Enoyl-CoA_hydra/iso"/>
</dbReference>
<dbReference type="GO" id="GO:0016836">
    <property type="term" value="F:hydro-lyase activity"/>
    <property type="evidence" value="ECO:0007669"/>
    <property type="project" value="UniProtKB-ARBA"/>
</dbReference>
<dbReference type="EMBL" id="FNIJ01000002">
    <property type="protein sequence ID" value="SDN26514.1"/>
    <property type="molecule type" value="Genomic_DNA"/>
</dbReference>
<gene>
    <name evidence="3" type="ORF">SAMN05216193_10227</name>
</gene>
<dbReference type="STRING" id="198616.SAMN05216193_10227"/>
<dbReference type="Gene3D" id="3.90.226.10">
    <property type="entry name" value="2-enoyl-CoA Hydratase, Chain A, domain 1"/>
    <property type="match status" value="1"/>
</dbReference>
<dbReference type="RefSeq" id="WP_281246488.1">
    <property type="nucleotide sequence ID" value="NZ_FNIJ01000002.1"/>
</dbReference>
<protein>
    <submittedName>
        <fullName evidence="3">Enoyl-CoA hydratase</fullName>
    </submittedName>
</protein>
<evidence type="ECO:0000313" key="4">
    <source>
        <dbReference type="Proteomes" id="UP000242957"/>
    </source>
</evidence>
<comment type="similarity">
    <text evidence="1">Belongs to the enoyl-CoA hydratase/isomerase family.</text>
</comment>
<organism evidence="3 4">
    <name type="scientific">Pseudomonas jinjuensis</name>
    <dbReference type="NCBI Taxonomy" id="198616"/>
    <lineage>
        <taxon>Bacteria</taxon>
        <taxon>Pseudomonadati</taxon>
        <taxon>Pseudomonadota</taxon>
        <taxon>Gammaproteobacteria</taxon>
        <taxon>Pseudomonadales</taxon>
        <taxon>Pseudomonadaceae</taxon>
        <taxon>Pseudomonas</taxon>
    </lineage>
</organism>
<dbReference type="Proteomes" id="UP000242957">
    <property type="component" value="Unassembled WGS sequence"/>
</dbReference>
<name>A0A1G9ZZP7_9PSED</name>
<accession>A0A1G9ZZP7</accession>
<proteinExistence type="inferred from homology"/>
<reference evidence="4" key="1">
    <citation type="submission" date="2016-10" db="EMBL/GenBank/DDBJ databases">
        <authorList>
            <person name="Varghese N."/>
            <person name="Submissions S."/>
        </authorList>
    </citation>
    <scope>NUCLEOTIDE SEQUENCE [LARGE SCALE GENOMIC DNA]</scope>
    <source>
        <strain evidence="4">JCM 21621</strain>
    </source>
</reference>
<sequence>MNESVTHQRHGVCAVLTLNRPESLNAIDDALLDELEAHLERIASDDSRALVITGEGRAFCAGSDLKGGTGDADARIRRMHQLILRLRRFPKISVAAINGFALGGGLEIAMGCTFRVAAAQARLGLPEIRIGVMPVYGGTQLLSRLIGQQQALRLMLGGEPVDGRRALEIGLADELVEQPGEALAAACELATAHSGYGLLAQQAIRQAVRDGLELPLELGLELEARLGSEIKDSHDAREGVRAFVEKRKPVFRDC</sequence>
<dbReference type="InterPro" id="IPR029045">
    <property type="entry name" value="ClpP/crotonase-like_dom_sf"/>
</dbReference>
<evidence type="ECO:0000313" key="3">
    <source>
        <dbReference type="EMBL" id="SDN26514.1"/>
    </source>
</evidence>
<dbReference type="InterPro" id="IPR014748">
    <property type="entry name" value="Enoyl-CoA_hydra_C"/>
</dbReference>
<keyword evidence="4" id="KW-1185">Reference proteome</keyword>